<feature type="chain" id="PRO_5016239412" description="Nicotinic acid mononucleotide adenyltransferase" evidence="1">
    <location>
        <begin position="20"/>
        <end position="119"/>
    </location>
</feature>
<accession>A0A327RDI7</accession>
<evidence type="ECO:0008006" key="4">
    <source>
        <dbReference type="Google" id="ProtNLM"/>
    </source>
</evidence>
<sequence>MKKSILFTIALIISVVSFAQQERDLKLNKETDLIEVTYYHDNGVVSQTGYYTLDGKLQGQWLSFNTEGKKQVSANYDNGKKVGKWFYWYDTILKEVDYDNNTIASVSEWEIKSPVATSN</sequence>
<evidence type="ECO:0000313" key="2">
    <source>
        <dbReference type="EMBL" id="RAJ15030.1"/>
    </source>
</evidence>
<reference evidence="2 3" key="1">
    <citation type="submission" date="2018-06" db="EMBL/GenBank/DDBJ databases">
        <title>Genomic Encyclopedia of Archaeal and Bacterial Type Strains, Phase II (KMG-II): from individual species to whole genera.</title>
        <authorList>
            <person name="Goeker M."/>
        </authorList>
    </citation>
    <scope>NUCLEOTIDE SEQUENCE [LARGE SCALE GENOMIC DNA]</scope>
    <source>
        <strain evidence="2 3">DSM 24464</strain>
    </source>
</reference>
<dbReference type="RefSeq" id="WP_111659702.1">
    <property type="nucleotide sequence ID" value="NZ_QLLO01000004.1"/>
</dbReference>
<dbReference type="Proteomes" id="UP000248703">
    <property type="component" value="Unassembled WGS sequence"/>
</dbReference>
<dbReference type="Gene3D" id="2.20.110.10">
    <property type="entry name" value="Histone H3 K4-specific methyltransferase SET7/9 N-terminal domain"/>
    <property type="match status" value="1"/>
</dbReference>
<comment type="caution">
    <text evidence="2">The sequence shown here is derived from an EMBL/GenBank/DDBJ whole genome shotgun (WGS) entry which is preliminary data.</text>
</comment>
<dbReference type="AlphaFoldDB" id="A0A327RDI7"/>
<evidence type="ECO:0000313" key="3">
    <source>
        <dbReference type="Proteomes" id="UP000248703"/>
    </source>
</evidence>
<protein>
    <recommendedName>
        <fullName evidence="4">Nicotinic acid mononucleotide adenyltransferase</fullName>
    </recommendedName>
</protein>
<proteinExistence type="predicted"/>
<evidence type="ECO:0000256" key="1">
    <source>
        <dbReference type="SAM" id="SignalP"/>
    </source>
</evidence>
<dbReference type="OrthoDB" id="1467310at2"/>
<gene>
    <name evidence="2" type="ORF">LY08_01379</name>
</gene>
<organism evidence="2 3">
    <name type="scientific">Olleya aquimaris</name>
    <dbReference type="NCBI Taxonomy" id="639310"/>
    <lineage>
        <taxon>Bacteria</taxon>
        <taxon>Pseudomonadati</taxon>
        <taxon>Bacteroidota</taxon>
        <taxon>Flavobacteriia</taxon>
        <taxon>Flavobacteriales</taxon>
        <taxon>Flavobacteriaceae</taxon>
    </lineage>
</organism>
<keyword evidence="3" id="KW-1185">Reference proteome</keyword>
<keyword evidence="1" id="KW-0732">Signal</keyword>
<dbReference type="EMBL" id="QLLO01000004">
    <property type="protein sequence ID" value="RAJ15030.1"/>
    <property type="molecule type" value="Genomic_DNA"/>
</dbReference>
<feature type="signal peptide" evidence="1">
    <location>
        <begin position="1"/>
        <end position="19"/>
    </location>
</feature>
<dbReference type="SUPFAM" id="SSF82185">
    <property type="entry name" value="Histone H3 K4-specific methyltransferase SET7/9 N-terminal domain"/>
    <property type="match status" value="1"/>
</dbReference>
<name>A0A327RDI7_9FLAO</name>